<dbReference type="Gene3D" id="1.10.460.10">
    <property type="entry name" value="Topoisomerase I, domain 2"/>
    <property type="match status" value="1"/>
</dbReference>
<keyword evidence="6 8" id="KW-0143">Chaperone</keyword>
<evidence type="ECO:0000256" key="8">
    <source>
        <dbReference type="RuleBase" id="RU004187"/>
    </source>
</evidence>
<evidence type="ECO:0000259" key="9">
    <source>
        <dbReference type="PROSITE" id="PS52039"/>
    </source>
</evidence>
<dbReference type="GO" id="GO:0016887">
    <property type="term" value="F:ATP hydrolysis activity"/>
    <property type="evidence" value="ECO:0007669"/>
    <property type="project" value="InterPro"/>
</dbReference>
<dbReference type="SUPFAM" id="SSF54849">
    <property type="entry name" value="GroEL-intermediate domain like"/>
    <property type="match status" value="1"/>
</dbReference>
<dbReference type="GO" id="GO:0003677">
    <property type="term" value="F:DNA binding"/>
    <property type="evidence" value="ECO:0007669"/>
    <property type="project" value="InterPro"/>
</dbReference>
<sequence length="719" mass="78678">MLQILCVAEKPSVARQLAAKFLRLSSNECMRLAENLYNRGIISYPRTETDAFSGMVLPVAGLKLVEGVTTPPKSLDEAGLLVLLDRYGIGTDATMHEHIKNVILRNYVEKKSNGQLVPTKLGFAISLVFARHFPDLISVSIRSKLEAQVKAIAHSTCHVIASLGERESGRDFARRGRSICARTQALVLNAMAANSLKILIASSLGPKGRFKTLVSGGGELEITKDGNCMLKNMQIQHPTAAMLARAAVAQDTVTGDGSCTVILLIGSLLEQARRYYFEGIHPRHLSAGLDFAKQAVLKYLDEFAVAQKLSCESRDLLFNVARSSLCTKVKPTMAQTLAGIIVKCIHCLCQQPGEAESSESLIPLDLYMVEVLPIKVGTDPEVEFFRGMVMDHGCRHPAMPTSLENCFVLTCNVSLEYEKTEVNSSFVYSDAKSRSELAQAERSFTTKKVQQIIDLKRRLCTAENGKNFVVMNQKGIDPAALEMLAKERIMALRRVKRRNMERITYCCGGSPVNSVDGLQESDLGFAESCWEISLGDEKYTFLKGRKNPRSCCIVIKAAATYEVSRIKEAIRDALRACKNALDDQKLVPGAGAFEFAAATHLQTLAAEQPLGKNAYGVQMLAESLLAVPKALAQNAGLNAQDMLQRMKEKALASRGATPREFVGLDLDSGRVMDPTLEGVWDGYSVKKQTVNLAVLLAQQLVLIDEIIRAGKNMSPAQQS</sequence>
<dbReference type="FunCoup" id="A0A6P6Y9M5">
    <property type="interactions" value="1325"/>
</dbReference>
<evidence type="ECO:0000313" key="10">
    <source>
        <dbReference type="Proteomes" id="UP000515146"/>
    </source>
</evidence>
<evidence type="ECO:0000256" key="6">
    <source>
        <dbReference type="ARBA" id="ARBA00023186"/>
    </source>
</evidence>
<dbReference type="InterPro" id="IPR013825">
    <property type="entry name" value="Topo_IA_cen_sub2"/>
</dbReference>
<dbReference type="RefSeq" id="XP_027201279.1">
    <property type="nucleotide sequence ID" value="XM_027345478.1"/>
</dbReference>
<protein>
    <submittedName>
        <fullName evidence="11">T-complex protein 1 subunit zeta-like</fullName>
    </submittedName>
</protein>
<accession>A0A6P6Y9M5</accession>
<evidence type="ECO:0000256" key="5">
    <source>
        <dbReference type="ARBA" id="ARBA00022840"/>
    </source>
</evidence>
<dbReference type="SUPFAM" id="SSF56712">
    <property type="entry name" value="Prokaryotic type I DNA topoisomerase"/>
    <property type="match status" value="1"/>
</dbReference>
<dbReference type="SUPFAM" id="SSF52029">
    <property type="entry name" value="GroEL apical domain-like"/>
    <property type="match status" value="1"/>
</dbReference>
<evidence type="ECO:0000256" key="2">
    <source>
        <dbReference type="ARBA" id="ARBA00008020"/>
    </source>
</evidence>
<reference evidence="11" key="1">
    <citation type="submission" date="2025-08" db="UniProtKB">
        <authorList>
            <consortium name="RefSeq"/>
        </authorList>
    </citation>
    <scope>IDENTIFICATION</scope>
    <source>
        <strain evidence="11">Airmid</strain>
    </source>
</reference>
<dbReference type="Gene3D" id="2.70.20.10">
    <property type="entry name" value="Topoisomerase I, domain 3"/>
    <property type="match status" value="1"/>
</dbReference>
<dbReference type="FunFam" id="3.50.7.10:FF:000004">
    <property type="entry name" value="T-complex protein 1 subunit zeta"/>
    <property type="match status" value="1"/>
</dbReference>
<comment type="subcellular location">
    <subcellularLocation>
        <location evidence="1">Cytoplasm</location>
    </subcellularLocation>
</comment>
<dbReference type="GO" id="GO:0005737">
    <property type="term" value="C:cytoplasm"/>
    <property type="evidence" value="ECO:0007669"/>
    <property type="project" value="UniProtKB-SubCell"/>
</dbReference>
<organism evidence="10 11">
    <name type="scientific">Dermatophagoides pteronyssinus</name>
    <name type="common">European house dust mite</name>
    <dbReference type="NCBI Taxonomy" id="6956"/>
    <lineage>
        <taxon>Eukaryota</taxon>
        <taxon>Metazoa</taxon>
        <taxon>Ecdysozoa</taxon>
        <taxon>Arthropoda</taxon>
        <taxon>Chelicerata</taxon>
        <taxon>Arachnida</taxon>
        <taxon>Acari</taxon>
        <taxon>Acariformes</taxon>
        <taxon>Sarcoptiformes</taxon>
        <taxon>Astigmata</taxon>
        <taxon>Psoroptidia</taxon>
        <taxon>Analgoidea</taxon>
        <taxon>Pyroglyphidae</taxon>
        <taxon>Dermatophagoidinae</taxon>
        <taxon>Dermatophagoides</taxon>
    </lineage>
</organism>
<dbReference type="InterPro" id="IPR002423">
    <property type="entry name" value="Cpn60/GroEL/TCP-1"/>
</dbReference>
<dbReference type="InterPro" id="IPR027410">
    <property type="entry name" value="TCP-1-like_intermed_sf"/>
</dbReference>
<dbReference type="OrthoDB" id="10052040at2759"/>
<dbReference type="Gene3D" id="3.50.7.10">
    <property type="entry name" value="GroEL"/>
    <property type="match status" value="1"/>
</dbReference>
<dbReference type="GO" id="GO:0140662">
    <property type="term" value="F:ATP-dependent protein folding chaperone"/>
    <property type="evidence" value="ECO:0007669"/>
    <property type="project" value="InterPro"/>
</dbReference>
<keyword evidence="10" id="KW-1185">Reference proteome</keyword>
<dbReference type="SUPFAM" id="SSF48592">
    <property type="entry name" value="GroEL equatorial domain-like"/>
    <property type="match status" value="1"/>
</dbReference>
<keyword evidence="7" id="KW-0413">Isomerase</keyword>
<dbReference type="PANTHER" id="PTHR11353">
    <property type="entry name" value="CHAPERONIN"/>
    <property type="match status" value="1"/>
</dbReference>
<comment type="similarity">
    <text evidence="2 8">Belongs to the TCP-1 chaperonin family.</text>
</comment>
<dbReference type="Proteomes" id="UP000515146">
    <property type="component" value="Unplaced"/>
</dbReference>
<evidence type="ECO:0000313" key="11">
    <source>
        <dbReference type="RefSeq" id="XP_027201279.1"/>
    </source>
</evidence>
<dbReference type="InterPro" id="IPR013826">
    <property type="entry name" value="Topo_IA_cen_sub3"/>
</dbReference>
<evidence type="ECO:0000256" key="1">
    <source>
        <dbReference type="ARBA" id="ARBA00004496"/>
    </source>
</evidence>
<dbReference type="PROSITE" id="PS00751">
    <property type="entry name" value="TCP1_2"/>
    <property type="match status" value="1"/>
</dbReference>
<dbReference type="Gene3D" id="1.10.290.10">
    <property type="entry name" value="Topoisomerase I, domain 4"/>
    <property type="match status" value="1"/>
</dbReference>
<dbReference type="GO" id="GO:0006265">
    <property type="term" value="P:DNA topological change"/>
    <property type="evidence" value="ECO:0007669"/>
    <property type="project" value="InterPro"/>
</dbReference>
<dbReference type="InterPro" id="IPR013824">
    <property type="entry name" value="Topo_IA_cen_sub1"/>
</dbReference>
<dbReference type="NCBIfam" id="TIGR02347">
    <property type="entry name" value="chap_CCT_zeta"/>
    <property type="match status" value="1"/>
</dbReference>
<evidence type="ECO:0000256" key="7">
    <source>
        <dbReference type="ARBA" id="ARBA00023235"/>
    </source>
</evidence>
<dbReference type="InterPro" id="IPR002194">
    <property type="entry name" value="Chaperonin_TCP-1_CS"/>
</dbReference>
<dbReference type="PRINTS" id="PR00304">
    <property type="entry name" value="TCOMPLEXTCP1"/>
</dbReference>
<dbReference type="InterPro" id="IPR017998">
    <property type="entry name" value="Chaperone_TCP-1"/>
</dbReference>
<dbReference type="Pfam" id="PF01131">
    <property type="entry name" value="Topoisom_bac"/>
    <property type="match status" value="1"/>
</dbReference>
<dbReference type="InParanoid" id="A0A6P6Y9M5"/>
<keyword evidence="4 8" id="KW-0547">Nucleotide-binding</keyword>
<dbReference type="Pfam" id="PF00118">
    <property type="entry name" value="Cpn60_TCP1"/>
    <property type="match status" value="1"/>
</dbReference>
<dbReference type="GO" id="GO:0003916">
    <property type="term" value="F:DNA topoisomerase activity"/>
    <property type="evidence" value="ECO:0007669"/>
    <property type="project" value="InterPro"/>
</dbReference>
<dbReference type="AlphaFoldDB" id="A0A6P6Y9M5"/>
<dbReference type="InterPro" id="IPR027413">
    <property type="entry name" value="GROEL-like_equatorial_sf"/>
</dbReference>
<gene>
    <name evidence="11" type="primary">LOC113795283</name>
</gene>
<dbReference type="GO" id="GO:0051082">
    <property type="term" value="F:unfolded protein binding"/>
    <property type="evidence" value="ECO:0007669"/>
    <property type="project" value="InterPro"/>
</dbReference>
<dbReference type="OMA" id="GGRHVNM"/>
<dbReference type="KEGG" id="dpte:113795283"/>
<evidence type="ECO:0000256" key="4">
    <source>
        <dbReference type="ARBA" id="ARBA00022741"/>
    </source>
</evidence>
<keyword evidence="3" id="KW-0963">Cytoplasm</keyword>
<evidence type="ECO:0000256" key="3">
    <source>
        <dbReference type="ARBA" id="ARBA00022490"/>
    </source>
</evidence>
<dbReference type="Gene3D" id="1.10.560.10">
    <property type="entry name" value="GroEL-like equatorial domain"/>
    <property type="match status" value="1"/>
</dbReference>
<dbReference type="InterPro" id="IPR013497">
    <property type="entry name" value="Topo_IA_cen"/>
</dbReference>
<dbReference type="InterPro" id="IPR023405">
    <property type="entry name" value="Topo_IA_core_domain"/>
</dbReference>
<dbReference type="Gene3D" id="3.30.260.10">
    <property type="entry name" value="TCP-1-like chaperonin intermediate domain"/>
    <property type="match status" value="1"/>
</dbReference>
<feature type="domain" description="Topo IA-type catalytic" evidence="9">
    <location>
        <begin position="1"/>
        <end position="174"/>
    </location>
</feature>
<dbReference type="InterPro" id="IPR012722">
    <property type="entry name" value="Chap_CCT_zeta"/>
</dbReference>
<dbReference type="PROSITE" id="PS52039">
    <property type="entry name" value="TOPO_IA_2"/>
    <property type="match status" value="1"/>
</dbReference>
<proteinExistence type="inferred from homology"/>
<keyword evidence="5 8" id="KW-0067">ATP-binding</keyword>
<name>A0A6P6Y9M5_DERPT</name>
<dbReference type="GO" id="GO:0005524">
    <property type="term" value="F:ATP binding"/>
    <property type="evidence" value="ECO:0007669"/>
    <property type="project" value="UniProtKB-KW"/>
</dbReference>
<dbReference type="InterPro" id="IPR027409">
    <property type="entry name" value="GroEL-like_apical_dom_sf"/>
</dbReference>